<evidence type="ECO:0000313" key="3">
    <source>
        <dbReference type="EMBL" id="ORX37940.1"/>
    </source>
</evidence>
<reference evidence="3 4" key="1">
    <citation type="submission" date="2017-03" db="EMBL/GenBank/DDBJ databases">
        <title>Widespread Adenine N6-methylation of Active Genes in Fungi.</title>
        <authorList>
            <consortium name="DOE Joint Genome Institute"/>
            <person name="Mondo S.J."/>
            <person name="Dannebaum R.O."/>
            <person name="Kuo R.C."/>
            <person name="Louie K.B."/>
            <person name="Bewick A.J."/>
            <person name="Labutti K."/>
            <person name="Haridas S."/>
            <person name="Kuo A."/>
            <person name="Salamov A."/>
            <person name="Ahrendt S.R."/>
            <person name="Lau R."/>
            <person name="Bowen B.P."/>
            <person name="Lipzen A."/>
            <person name="Sullivan W."/>
            <person name="Andreopoulos W.B."/>
            <person name="Clum A."/>
            <person name="Lindquist E."/>
            <person name="Daum C."/>
            <person name="Northen T.R."/>
            <person name="Ramamoorthy G."/>
            <person name="Schmitz R.J."/>
            <person name="Gryganskyi A."/>
            <person name="Culley D."/>
            <person name="Magnuson J."/>
            <person name="James T.Y."/>
            <person name="O'Malley M.A."/>
            <person name="Stajich J.E."/>
            <person name="Spatafora J.W."/>
            <person name="Visel A."/>
            <person name="Grigoriev I.V."/>
        </authorList>
    </citation>
    <scope>NUCLEOTIDE SEQUENCE [LARGE SCALE GENOMIC DNA]</scope>
    <source>
        <strain evidence="3 4">NRRL Y-17943</strain>
    </source>
</reference>
<dbReference type="RefSeq" id="XP_021871927.1">
    <property type="nucleotide sequence ID" value="XM_022015640.1"/>
</dbReference>
<name>A0A1Y1UIR5_9TREE</name>
<dbReference type="GO" id="GO:1990904">
    <property type="term" value="C:ribonucleoprotein complex"/>
    <property type="evidence" value="ECO:0007669"/>
    <property type="project" value="TreeGrafter"/>
</dbReference>
<dbReference type="GO" id="GO:0008298">
    <property type="term" value="P:intracellular mRNA localization"/>
    <property type="evidence" value="ECO:0007669"/>
    <property type="project" value="TreeGrafter"/>
</dbReference>
<dbReference type="OrthoDB" id="2195113at2759"/>
<dbReference type="GO" id="GO:0042175">
    <property type="term" value="C:nuclear outer membrane-endoplasmic reticulum membrane network"/>
    <property type="evidence" value="ECO:0007669"/>
    <property type="project" value="TreeGrafter"/>
</dbReference>
<gene>
    <name evidence="3" type="ORF">BD324DRAFT_623892</name>
</gene>
<evidence type="ECO:0000256" key="2">
    <source>
        <dbReference type="SAM" id="MobiDB-lite"/>
    </source>
</evidence>
<feature type="compositionally biased region" description="Basic and acidic residues" evidence="2">
    <location>
        <begin position="554"/>
        <end position="576"/>
    </location>
</feature>
<feature type="compositionally biased region" description="Basic and acidic residues" evidence="2">
    <location>
        <begin position="519"/>
        <end position="529"/>
    </location>
</feature>
<dbReference type="EMBL" id="NBSH01000005">
    <property type="protein sequence ID" value="ORX37940.1"/>
    <property type="molecule type" value="Genomic_DNA"/>
</dbReference>
<protein>
    <recommendedName>
        <fullName evidence="5">Nuclear segregation protein Bfr1</fullName>
    </recommendedName>
</protein>
<dbReference type="PANTHER" id="PTHR31027">
    <property type="entry name" value="NUCLEAR SEGREGATION PROTEIN BFR1"/>
    <property type="match status" value="1"/>
</dbReference>
<feature type="coiled-coil region" evidence="1">
    <location>
        <begin position="217"/>
        <end position="244"/>
    </location>
</feature>
<dbReference type="GeneID" id="33557449"/>
<keyword evidence="1" id="KW-0175">Coiled coil</keyword>
<evidence type="ECO:0008006" key="5">
    <source>
        <dbReference type="Google" id="ProtNLM"/>
    </source>
</evidence>
<proteinExistence type="predicted"/>
<evidence type="ECO:0000256" key="1">
    <source>
        <dbReference type="SAM" id="Coils"/>
    </source>
</evidence>
<dbReference type="FunCoup" id="A0A1Y1UIR5">
    <property type="interactions" value="18"/>
</dbReference>
<keyword evidence="4" id="KW-1185">Reference proteome</keyword>
<feature type="compositionally biased region" description="Low complexity" evidence="2">
    <location>
        <begin position="406"/>
        <end position="421"/>
    </location>
</feature>
<evidence type="ECO:0000313" key="4">
    <source>
        <dbReference type="Proteomes" id="UP000193218"/>
    </source>
</evidence>
<sequence>MPPPTTANKPNSKLTAAPKKSTNGTANGNASASTAPADAGTSDKTTSAGKPDQAKYNSEQDALNKEIADVKAKLDAVRSRISLSQAPGSSDRRSVLKTEMDALRGEQGKYKADRSKILDEVKRLQESVGKKIKDAQAQRGKQQFKNVGEIDQRINALNSQIESGSMKLVDEKKALAEISSLRRSRKTLESSGSIDDSIAADRAKIDELKKLLDDPESKKVSDKFDQLKKEMDGLREEGNKAYEERNKLFDERNALSAKMDELYGKKRDSAQQYREEKDRYWTKVQADRQARQDRFKAEKAKEDAARQVEEISRLREEAKMPAYAGEIEDCNVLVGWFKGKYGGGEVPSTNAGGKGTTAQVQGVKELEIRKVENDFAGMTLKKKGGDEELDGMFGGSQKGKKKGKKAASSAVNGSSGVATPASESATSAAAGGVNLPMSLLSALLALGIPPPSSKDDVQRTVDDLETKKAWFEANSQAKTKAEIERVEKLVTKMQKKNALLAEGGEANDDEIDEEAVADAEEHGGRKEPLHTVAVGGEARGEDIVEENGEQLPSDAKESGELKKVDSELEEVKEAQS</sequence>
<accession>A0A1Y1UIR5</accession>
<feature type="region of interest" description="Disordered" evidence="2">
    <location>
        <begin position="515"/>
        <end position="576"/>
    </location>
</feature>
<feature type="region of interest" description="Disordered" evidence="2">
    <location>
        <begin position="381"/>
        <end position="421"/>
    </location>
</feature>
<feature type="region of interest" description="Disordered" evidence="2">
    <location>
        <begin position="1"/>
        <end position="62"/>
    </location>
</feature>
<dbReference type="STRING" id="4999.A0A1Y1UIR5"/>
<dbReference type="GO" id="GO:0003729">
    <property type="term" value="F:mRNA binding"/>
    <property type="evidence" value="ECO:0007669"/>
    <property type="project" value="TreeGrafter"/>
</dbReference>
<feature type="compositionally biased region" description="Polar residues" evidence="2">
    <location>
        <begin position="1"/>
        <end position="34"/>
    </location>
</feature>
<dbReference type="InterPro" id="IPR039604">
    <property type="entry name" value="Bfr1"/>
</dbReference>
<dbReference type="PANTHER" id="PTHR31027:SF2">
    <property type="entry name" value="LEBERCILIN DOMAIN-CONTAINING PROTEIN"/>
    <property type="match status" value="1"/>
</dbReference>
<dbReference type="Proteomes" id="UP000193218">
    <property type="component" value="Unassembled WGS sequence"/>
</dbReference>
<comment type="caution">
    <text evidence="3">The sequence shown here is derived from an EMBL/GenBank/DDBJ whole genome shotgun (WGS) entry which is preliminary data.</text>
</comment>
<dbReference type="GO" id="GO:0005783">
    <property type="term" value="C:endoplasmic reticulum"/>
    <property type="evidence" value="ECO:0007669"/>
    <property type="project" value="TreeGrafter"/>
</dbReference>
<dbReference type="AlphaFoldDB" id="A0A1Y1UIR5"/>
<dbReference type="InParanoid" id="A0A1Y1UIR5"/>
<organism evidence="3 4">
    <name type="scientific">Kockovaella imperatae</name>
    <dbReference type="NCBI Taxonomy" id="4999"/>
    <lineage>
        <taxon>Eukaryota</taxon>
        <taxon>Fungi</taxon>
        <taxon>Dikarya</taxon>
        <taxon>Basidiomycota</taxon>
        <taxon>Agaricomycotina</taxon>
        <taxon>Tremellomycetes</taxon>
        <taxon>Tremellales</taxon>
        <taxon>Cuniculitremaceae</taxon>
        <taxon>Kockovaella</taxon>
    </lineage>
</organism>